<evidence type="ECO:0000313" key="1">
    <source>
        <dbReference type="EMBL" id="PON65650.1"/>
    </source>
</evidence>
<proteinExistence type="predicted"/>
<organism evidence="1 2">
    <name type="scientific">Trema orientale</name>
    <name type="common">Charcoal tree</name>
    <name type="synonym">Celtis orientalis</name>
    <dbReference type="NCBI Taxonomy" id="63057"/>
    <lineage>
        <taxon>Eukaryota</taxon>
        <taxon>Viridiplantae</taxon>
        <taxon>Streptophyta</taxon>
        <taxon>Embryophyta</taxon>
        <taxon>Tracheophyta</taxon>
        <taxon>Spermatophyta</taxon>
        <taxon>Magnoliopsida</taxon>
        <taxon>eudicotyledons</taxon>
        <taxon>Gunneridae</taxon>
        <taxon>Pentapetalae</taxon>
        <taxon>rosids</taxon>
        <taxon>fabids</taxon>
        <taxon>Rosales</taxon>
        <taxon>Cannabaceae</taxon>
        <taxon>Trema</taxon>
    </lineage>
</organism>
<name>A0A2P5CX75_TREOI</name>
<dbReference type="InParanoid" id="A0A2P5CX75"/>
<gene>
    <name evidence="1" type="ORF">TorRG33x02_270210</name>
</gene>
<keyword evidence="2" id="KW-1185">Reference proteome</keyword>
<reference evidence="2" key="1">
    <citation type="submission" date="2016-06" db="EMBL/GenBank/DDBJ databases">
        <title>Parallel loss of symbiosis genes in relatives of nitrogen-fixing non-legume Parasponia.</title>
        <authorList>
            <person name="Van Velzen R."/>
            <person name="Holmer R."/>
            <person name="Bu F."/>
            <person name="Rutten L."/>
            <person name="Van Zeijl A."/>
            <person name="Liu W."/>
            <person name="Santuari L."/>
            <person name="Cao Q."/>
            <person name="Sharma T."/>
            <person name="Shen D."/>
            <person name="Roswanjaya Y."/>
            <person name="Wardhani T."/>
            <person name="Kalhor M.S."/>
            <person name="Jansen J."/>
            <person name="Van den Hoogen J."/>
            <person name="Gungor B."/>
            <person name="Hartog M."/>
            <person name="Hontelez J."/>
            <person name="Verver J."/>
            <person name="Yang W.-C."/>
            <person name="Schijlen E."/>
            <person name="Repin R."/>
            <person name="Schilthuizen M."/>
            <person name="Schranz E."/>
            <person name="Heidstra R."/>
            <person name="Miyata K."/>
            <person name="Fedorova E."/>
            <person name="Kohlen W."/>
            <person name="Bisseling T."/>
            <person name="Smit S."/>
            <person name="Geurts R."/>
        </authorList>
    </citation>
    <scope>NUCLEOTIDE SEQUENCE [LARGE SCALE GENOMIC DNA]</scope>
    <source>
        <strain evidence="2">cv. RG33-2</strain>
    </source>
</reference>
<comment type="caution">
    <text evidence="1">The sequence shown here is derived from an EMBL/GenBank/DDBJ whole genome shotgun (WGS) entry which is preliminary data.</text>
</comment>
<protein>
    <submittedName>
        <fullName evidence="1">Uncharacterized protein</fullName>
    </submittedName>
</protein>
<accession>A0A2P5CX75</accession>
<dbReference type="AlphaFoldDB" id="A0A2P5CX75"/>
<evidence type="ECO:0000313" key="2">
    <source>
        <dbReference type="Proteomes" id="UP000237000"/>
    </source>
</evidence>
<sequence>MELVIGSRHRPNEWPYGFVPDRPLIRFVAPSSSNAVNRWIMSMRFFYMGWAFGTDYVTGELVKLQENLLAYCMNG</sequence>
<dbReference type="EMBL" id="JXTC01000318">
    <property type="protein sequence ID" value="PON65650.1"/>
    <property type="molecule type" value="Genomic_DNA"/>
</dbReference>
<dbReference type="Proteomes" id="UP000237000">
    <property type="component" value="Unassembled WGS sequence"/>
</dbReference>